<sequence>MIDRKEQTKVMLRDAMSQLLQEKAFDQITTTELVKVAKISRSGFYTHYKDKRDMIDEYQKALFNKIEYIFEKNKGFLKQTMLETYELLYTNDLYAALFSKNGNQESQQFMQNQLKLILDRSELHERHKLEQLDDLADIYATTYYANAIFGLTQTWIDRKRKESPEQIASLLMLLVNKPDVQQ</sequence>
<evidence type="ECO:0000256" key="1">
    <source>
        <dbReference type="ARBA" id="ARBA00023125"/>
    </source>
</evidence>
<name>A0A2A5RXH6_9LACT</name>
<dbReference type="OrthoDB" id="9810250at2"/>
<dbReference type="SUPFAM" id="SSF46689">
    <property type="entry name" value="Homeodomain-like"/>
    <property type="match status" value="1"/>
</dbReference>
<organism evidence="4 5">
    <name type="scientific">Pseudolactococcus plantarum</name>
    <dbReference type="NCBI Taxonomy" id="1365"/>
    <lineage>
        <taxon>Bacteria</taxon>
        <taxon>Bacillati</taxon>
        <taxon>Bacillota</taxon>
        <taxon>Bacilli</taxon>
        <taxon>Lactobacillales</taxon>
        <taxon>Streptococcaceae</taxon>
        <taxon>Pseudolactococcus</taxon>
    </lineage>
</organism>
<evidence type="ECO:0000256" key="2">
    <source>
        <dbReference type="PROSITE-ProRule" id="PRU00335"/>
    </source>
</evidence>
<feature type="DNA-binding region" description="H-T-H motif" evidence="2">
    <location>
        <begin position="29"/>
        <end position="48"/>
    </location>
</feature>
<evidence type="ECO:0000313" key="5">
    <source>
        <dbReference type="Proteomes" id="UP000242246"/>
    </source>
</evidence>
<feature type="domain" description="HTH tetR-type" evidence="3">
    <location>
        <begin position="6"/>
        <end position="66"/>
    </location>
</feature>
<dbReference type="RefSeq" id="WP_068163831.1">
    <property type="nucleotide sequence ID" value="NZ_JXJX01000011.1"/>
</dbReference>
<dbReference type="PROSITE" id="PS50977">
    <property type="entry name" value="HTH_TETR_2"/>
    <property type="match status" value="1"/>
</dbReference>
<dbReference type="AlphaFoldDB" id="A0A2A5RXH6"/>
<dbReference type="EMBL" id="JXJX01000011">
    <property type="protein sequence ID" value="PCS05935.1"/>
    <property type="molecule type" value="Genomic_DNA"/>
</dbReference>
<accession>A0A2A5RXH6</accession>
<dbReference type="PANTHER" id="PTHR43479:SF7">
    <property type="entry name" value="TETR-FAMILY TRANSCRIPTIONAL REGULATOR"/>
    <property type="match status" value="1"/>
</dbReference>
<reference evidence="4 5" key="1">
    <citation type="submission" date="2014-12" db="EMBL/GenBank/DDBJ databases">
        <title>Draft genome sequences of 10 type strains of Lactococcus.</title>
        <authorList>
            <person name="Sun Z."/>
            <person name="Zhong Z."/>
            <person name="Liu W."/>
            <person name="Zhang W."/>
            <person name="Zhang H."/>
        </authorList>
    </citation>
    <scope>NUCLEOTIDE SEQUENCE [LARGE SCALE GENOMIC DNA]</scope>
    <source>
        <strain evidence="4 5">DSM 20686</strain>
    </source>
</reference>
<evidence type="ECO:0000313" key="4">
    <source>
        <dbReference type="EMBL" id="PCS05935.1"/>
    </source>
</evidence>
<dbReference type="InterPro" id="IPR050624">
    <property type="entry name" value="HTH-type_Tx_Regulator"/>
</dbReference>
<dbReference type="PANTHER" id="PTHR43479">
    <property type="entry name" value="ACREF/ENVCD OPERON REPRESSOR-RELATED"/>
    <property type="match status" value="1"/>
</dbReference>
<dbReference type="STRING" id="1348632.GCA_001591745_01473"/>
<proteinExistence type="predicted"/>
<dbReference type="GO" id="GO:0003677">
    <property type="term" value="F:DNA binding"/>
    <property type="evidence" value="ECO:0007669"/>
    <property type="project" value="UniProtKB-UniRule"/>
</dbReference>
<dbReference type="Gene3D" id="1.10.357.10">
    <property type="entry name" value="Tetracycline Repressor, domain 2"/>
    <property type="match status" value="1"/>
</dbReference>
<comment type="caution">
    <text evidence="4">The sequence shown here is derived from an EMBL/GenBank/DDBJ whole genome shotgun (WGS) entry which is preliminary data.</text>
</comment>
<keyword evidence="1 2" id="KW-0238">DNA-binding</keyword>
<protein>
    <submittedName>
        <fullName evidence="4">Transcription regulator</fullName>
    </submittedName>
</protein>
<dbReference type="Pfam" id="PF14278">
    <property type="entry name" value="TetR_C_8"/>
    <property type="match status" value="1"/>
</dbReference>
<gene>
    <name evidence="4" type="ORF">RU87_GL000397</name>
</gene>
<dbReference type="InterPro" id="IPR009057">
    <property type="entry name" value="Homeodomain-like_sf"/>
</dbReference>
<dbReference type="InterPro" id="IPR039532">
    <property type="entry name" value="TetR_C_Firmicutes"/>
</dbReference>
<dbReference type="Proteomes" id="UP000242246">
    <property type="component" value="Unassembled WGS sequence"/>
</dbReference>
<dbReference type="Pfam" id="PF00440">
    <property type="entry name" value="TetR_N"/>
    <property type="match status" value="1"/>
</dbReference>
<keyword evidence="5" id="KW-1185">Reference proteome</keyword>
<dbReference type="InterPro" id="IPR001647">
    <property type="entry name" value="HTH_TetR"/>
</dbReference>
<evidence type="ECO:0000259" key="3">
    <source>
        <dbReference type="PROSITE" id="PS50977"/>
    </source>
</evidence>